<dbReference type="PANTHER" id="PTHR31836:SF28">
    <property type="entry name" value="SRCR DOMAIN-CONTAINING PROTEIN-RELATED"/>
    <property type="match status" value="1"/>
</dbReference>
<evidence type="ECO:0000259" key="2">
    <source>
        <dbReference type="Pfam" id="PF00967"/>
    </source>
</evidence>
<dbReference type="Pfam" id="PF13028">
    <property type="entry name" value="DUF3889"/>
    <property type="match status" value="1"/>
</dbReference>
<reference evidence="4" key="1">
    <citation type="journal article" date="2019" name="Int. J. Syst. Evol. Microbiol.">
        <title>The Global Catalogue of Microorganisms (GCM) 10K type strain sequencing project: providing services to taxonomists for standard genome sequencing and annotation.</title>
        <authorList>
            <consortium name="The Broad Institute Genomics Platform"/>
            <consortium name="The Broad Institute Genome Sequencing Center for Infectious Disease"/>
            <person name="Wu L."/>
            <person name="Ma J."/>
        </authorList>
    </citation>
    <scope>NUCLEOTIDE SEQUENCE [LARGE SCALE GENOMIC DNA]</scope>
    <source>
        <strain evidence="4">TISTR 1535</strain>
    </source>
</reference>
<evidence type="ECO:0000256" key="1">
    <source>
        <dbReference type="ARBA" id="ARBA00022729"/>
    </source>
</evidence>
<dbReference type="Gene3D" id="3.10.450.390">
    <property type="entry name" value="Protein of unknown function DUF3889"/>
    <property type="match status" value="1"/>
</dbReference>
<dbReference type="Gene3D" id="2.40.40.10">
    <property type="entry name" value="RlpA-like domain"/>
    <property type="match status" value="1"/>
</dbReference>
<organism evidence="3 4">
    <name type="scientific">Lentibacillus juripiscarius</name>
    <dbReference type="NCBI Taxonomy" id="257446"/>
    <lineage>
        <taxon>Bacteria</taxon>
        <taxon>Bacillati</taxon>
        <taxon>Bacillota</taxon>
        <taxon>Bacilli</taxon>
        <taxon>Bacillales</taxon>
        <taxon>Bacillaceae</taxon>
        <taxon>Lentibacillus</taxon>
    </lineage>
</organism>
<evidence type="ECO:0000313" key="4">
    <source>
        <dbReference type="Proteomes" id="UP001597502"/>
    </source>
</evidence>
<dbReference type="CDD" id="cd22191">
    <property type="entry name" value="DPBB_RlpA_EXP_N-like"/>
    <property type="match status" value="1"/>
</dbReference>
<gene>
    <name evidence="3" type="ORF">ACFSUO_07425</name>
</gene>
<sequence length="214" mass="24417">MHRPYPYIYPYGVNGNGAYQHGYNSTQFPFPYDGYLRQQTVSGQATWTEGGQVTKCGIPWSANQYMTAAVGPNSPYQCGQTLKIRNPATGREILVTIVDETAGYAQNQITLHRRAFETLGANPQQGVLNVEISPIPELEQQKWGKYLLEIIQTAYPSYQVTEYNFTDKKQTSPEQKQETYEYILQSPRERITVQGTAVYNPKNDRIISFDIREK</sequence>
<dbReference type="InterPro" id="IPR024987">
    <property type="entry name" value="DUF3889"/>
</dbReference>
<keyword evidence="1" id="KW-0732">Signal</keyword>
<comment type="caution">
    <text evidence="3">The sequence shown here is derived from an EMBL/GenBank/DDBJ whole genome shotgun (WGS) entry which is preliminary data.</text>
</comment>
<protein>
    <submittedName>
        <fullName evidence="3">DUF3889 domain-containing protein</fullName>
    </submittedName>
</protein>
<feature type="domain" description="Barwin" evidence="2">
    <location>
        <begin position="45"/>
        <end position="132"/>
    </location>
</feature>
<dbReference type="RefSeq" id="WP_382392640.1">
    <property type="nucleotide sequence ID" value="NZ_JBHUNA010000017.1"/>
</dbReference>
<dbReference type="InterPro" id="IPR001153">
    <property type="entry name" value="Barwin_dom"/>
</dbReference>
<proteinExistence type="predicted"/>
<dbReference type="Proteomes" id="UP001597502">
    <property type="component" value="Unassembled WGS sequence"/>
</dbReference>
<keyword evidence="4" id="KW-1185">Reference proteome</keyword>
<name>A0ABW5V839_9BACI</name>
<evidence type="ECO:0000313" key="3">
    <source>
        <dbReference type="EMBL" id="MFD2760795.1"/>
    </source>
</evidence>
<dbReference type="InterPro" id="IPR036908">
    <property type="entry name" value="RlpA-like_sf"/>
</dbReference>
<dbReference type="EMBL" id="JBHUNA010000017">
    <property type="protein sequence ID" value="MFD2760795.1"/>
    <property type="molecule type" value="Genomic_DNA"/>
</dbReference>
<dbReference type="Pfam" id="PF00967">
    <property type="entry name" value="Barwin"/>
    <property type="match status" value="1"/>
</dbReference>
<dbReference type="SUPFAM" id="SSF50685">
    <property type="entry name" value="Barwin-like endoglucanases"/>
    <property type="match status" value="1"/>
</dbReference>
<dbReference type="InterPro" id="IPR051477">
    <property type="entry name" value="Expansin_CellWall"/>
</dbReference>
<accession>A0ABW5V839</accession>
<dbReference type="PANTHER" id="PTHR31836">
    <property type="match status" value="1"/>
</dbReference>